<protein>
    <submittedName>
        <fullName evidence="2">Uncharacterized protein</fullName>
    </submittedName>
</protein>
<gene>
    <name evidence="2" type="ORF">Tco_1082404</name>
</gene>
<feature type="region of interest" description="Disordered" evidence="1">
    <location>
        <begin position="423"/>
        <end position="446"/>
    </location>
</feature>
<organism evidence="2 3">
    <name type="scientific">Tanacetum coccineum</name>
    <dbReference type="NCBI Taxonomy" id="301880"/>
    <lineage>
        <taxon>Eukaryota</taxon>
        <taxon>Viridiplantae</taxon>
        <taxon>Streptophyta</taxon>
        <taxon>Embryophyta</taxon>
        <taxon>Tracheophyta</taxon>
        <taxon>Spermatophyta</taxon>
        <taxon>Magnoliopsida</taxon>
        <taxon>eudicotyledons</taxon>
        <taxon>Gunneridae</taxon>
        <taxon>Pentapetalae</taxon>
        <taxon>asterids</taxon>
        <taxon>campanulids</taxon>
        <taxon>Asterales</taxon>
        <taxon>Asteraceae</taxon>
        <taxon>Asteroideae</taxon>
        <taxon>Anthemideae</taxon>
        <taxon>Anthemidinae</taxon>
        <taxon>Tanacetum</taxon>
    </lineage>
</organism>
<proteinExistence type="predicted"/>
<dbReference type="Proteomes" id="UP001151760">
    <property type="component" value="Unassembled WGS sequence"/>
</dbReference>
<name>A0ABQ5I164_9ASTR</name>
<feature type="compositionally biased region" description="Low complexity" evidence="1">
    <location>
        <begin position="434"/>
        <end position="446"/>
    </location>
</feature>
<accession>A0ABQ5I164</accession>
<keyword evidence="3" id="KW-1185">Reference proteome</keyword>
<comment type="caution">
    <text evidence="2">The sequence shown here is derived from an EMBL/GenBank/DDBJ whole genome shotgun (WGS) entry which is preliminary data.</text>
</comment>
<evidence type="ECO:0000256" key="1">
    <source>
        <dbReference type="SAM" id="MobiDB-lite"/>
    </source>
</evidence>
<reference evidence="2" key="2">
    <citation type="submission" date="2022-01" db="EMBL/GenBank/DDBJ databases">
        <authorList>
            <person name="Yamashiro T."/>
            <person name="Shiraishi A."/>
            <person name="Satake H."/>
            <person name="Nakayama K."/>
        </authorList>
    </citation>
    <scope>NUCLEOTIDE SEQUENCE</scope>
</reference>
<evidence type="ECO:0000313" key="3">
    <source>
        <dbReference type="Proteomes" id="UP001151760"/>
    </source>
</evidence>
<evidence type="ECO:0000313" key="2">
    <source>
        <dbReference type="EMBL" id="GJT93559.1"/>
    </source>
</evidence>
<sequence>MDDSHLPMEEYIRLEEEKTQKRGQSFDWRSATYGKVNYFDDIDYFRDFKSEFPAIVFNETPVSKLESQPKPTVSSPIVKNLDFDFKISFDEYDDEDYTFAYDKNSFSYKLIPISNSKPDSVNDDQFNNLESSSNVDDLETKNEAVSIETPIKTLSETGKYGKPISFSTAGPIRHMALPPRDQRYPHLRFKGLGYNEADIGDFDGRLGRIFRRRVHRMPVLDFRGLPDLMAERLTERMIMEHRDAQGVIVFSSRSWRVGDLVLELDIAGALQFQLGRTDSARETPDKGDLDDYWRAISSVGDFLRSAPYYTAIRDPILRLCHRLIACSIAGRSQAPEKVTVIDLFYLRGMDISSVNVPYLLSQYLRRFTFGRKQGALISRGQFVARLAAHFGLLTELLLQGLTMITSELPVIDIAKIGAEGAPDDDTAAQAGLRPSTSIGTTGTSPS</sequence>
<reference evidence="2" key="1">
    <citation type="journal article" date="2022" name="Int. J. Mol. Sci.">
        <title>Draft Genome of Tanacetum Coccineum: Genomic Comparison of Closely Related Tanacetum-Family Plants.</title>
        <authorList>
            <person name="Yamashiro T."/>
            <person name="Shiraishi A."/>
            <person name="Nakayama K."/>
            <person name="Satake H."/>
        </authorList>
    </citation>
    <scope>NUCLEOTIDE SEQUENCE</scope>
</reference>
<dbReference type="EMBL" id="BQNB010020214">
    <property type="protein sequence ID" value="GJT93559.1"/>
    <property type="molecule type" value="Genomic_DNA"/>
</dbReference>